<feature type="compositionally biased region" description="Polar residues" evidence="14">
    <location>
        <begin position="829"/>
        <end position="838"/>
    </location>
</feature>
<comment type="caution">
    <text evidence="13">Lacks conserved residue(s) required for the propagation of feature annotation.</text>
</comment>
<evidence type="ECO:0000256" key="14">
    <source>
        <dbReference type="SAM" id="MobiDB-lite"/>
    </source>
</evidence>
<keyword evidence="18" id="KW-1185">Reference proteome</keyword>
<dbReference type="EC" id="3.4.21.105" evidence="13"/>
<evidence type="ECO:0000256" key="3">
    <source>
        <dbReference type="ARBA" id="ARBA00009045"/>
    </source>
</evidence>
<feature type="transmembrane region" description="Helical" evidence="13">
    <location>
        <begin position="130"/>
        <end position="150"/>
    </location>
</feature>
<sequence>MASNEYYHTNIPQPPSYNQALPGQIEQTQHTVPGVGYASHSYNDDDPSAPYHNRESQHSLASDNGHYQTAGRATEGDTYAENIPLKTNTQYGNNPDWMRQQAQYPPLPGVLEGGRQRDIRKKKGFFRKKIAWVTYILTLAQIIVFIVELVKNAQLTGSVIETKPTFNPMIGPSPYVQIYLGARYNPCMKNVKGIQDANHTLAWFCPNTTSTTVTGTGCSLSEVCGFSGVPNPHVGGSTDDQPSPNQWYRFIIPIFMHGGFIHIGFNLLVQLTMGADMERMVGMWRYALTYFASGIFGFVLGGNYASQLDPSDGCSGALFGILALYLLDLLYDWPQRESPWVELIIMLLGVAVSFVLGLLPGLDNFSHIGGFIMGLAIGLTIMRSPNALRERIGLARQPYVAMSGGAGQAGPEQKTTSLMDFFKGKQGLTSNSTETPGSAKGLLDFFKGRKPLWWLWWVVRAGALVAVLVGFIMLIVNFYKYPSSNCSWCYRLSFMATLASSAPTSPSWPKRRPRAWALRCERYCCAAASCFPLAFVYGLTTWAVYVAVSIGIRPSRSDWIGIPSSILAFSLYSILNFSYTVAVFTDPGSPLSISRGADRHEYSALPPSEHPEFTSYTVTSTGESRYCKKCQCPKPDRAHHCSTCKRCVLKMDHHCPWLATCVGLHNYKAFLLFLIYTSIFCWVVFGISAVWVWTEILNDTQYMDTILPVNVVLLAILGGIIGLVLSGFTTWHISLAIRGTTTIECLEKTRYVSPLRKALDRRRNEQAPDNNYWGEPGEESISTRLQGYGNQIIDAHANAIPGVTRAEEGEEQMYPVPRPSGPPDGSGNGLTPAQQALTRSYAEMERRREHSRYEEYQNDEDNEKMPSAFDHGWRRNLLHLFGDRPLLWALPICNTTGDGWRWEPSAKFLEARDRMRQRREQESAEQQQYYRELYQRNLDNSNSWREGAAQPQRVPNRGSTPDRPPTSVSMQTLAPRSPRPRPGDSDYGDDVEDNGLLDPGAGRQEATHRDTDEWRDWD</sequence>
<evidence type="ECO:0000256" key="9">
    <source>
        <dbReference type="ARBA" id="ARBA00023136"/>
    </source>
</evidence>
<dbReference type="Pfam" id="PF01694">
    <property type="entry name" value="Rhomboid"/>
    <property type="match status" value="1"/>
</dbReference>
<proteinExistence type="inferred from homology"/>
<evidence type="ECO:0000256" key="12">
    <source>
        <dbReference type="ARBA" id="ARBA00048048"/>
    </source>
</evidence>
<feature type="transmembrane region" description="Helical" evidence="13">
    <location>
        <begin position="560"/>
        <end position="585"/>
    </location>
</feature>
<keyword evidence="9 13" id="KW-0472">Membrane</keyword>
<organism evidence="17 18">
    <name type="scientific">Penicillium italicum</name>
    <name type="common">Blue mold</name>
    <dbReference type="NCBI Taxonomy" id="40296"/>
    <lineage>
        <taxon>Eukaryota</taxon>
        <taxon>Fungi</taxon>
        <taxon>Dikarya</taxon>
        <taxon>Ascomycota</taxon>
        <taxon>Pezizomycotina</taxon>
        <taxon>Eurotiomycetes</taxon>
        <taxon>Eurotiomycetidae</taxon>
        <taxon>Eurotiales</taxon>
        <taxon>Aspergillaceae</taxon>
        <taxon>Penicillium</taxon>
    </lineage>
</organism>
<dbReference type="OMA" id="CNPNDMG"/>
<dbReference type="EMBL" id="JQGA01000563">
    <property type="protein sequence ID" value="KGO74857.1"/>
    <property type="molecule type" value="Genomic_DNA"/>
</dbReference>
<keyword evidence="11" id="KW-0449">Lipoprotein</keyword>
<evidence type="ECO:0000256" key="6">
    <source>
        <dbReference type="ARBA" id="ARBA00022801"/>
    </source>
</evidence>
<feature type="region of interest" description="Disordered" evidence="14">
    <location>
        <begin position="34"/>
        <end position="77"/>
    </location>
</feature>
<dbReference type="InterPro" id="IPR022764">
    <property type="entry name" value="Peptidase_S54_rhomboid_dom"/>
</dbReference>
<feature type="transmembrane region" description="Helical" evidence="13">
    <location>
        <begin position="316"/>
        <end position="333"/>
    </location>
</feature>
<feature type="transmembrane region" description="Helical" evidence="13">
    <location>
        <begin position="705"/>
        <end position="728"/>
    </location>
</feature>
<evidence type="ECO:0000256" key="10">
    <source>
        <dbReference type="ARBA" id="ARBA00023139"/>
    </source>
</evidence>
<gene>
    <name evidence="17" type="ORF">PITC_043390</name>
</gene>
<evidence type="ECO:0000313" key="17">
    <source>
        <dbReference type="EMBL" id="KGO74857.1"/>
    </source>
</evidence>
<evidence type="ECO:0000259" key="15">
    <source>
        <dbReference type="Pfam" id="PF01529"/>
    </source>
</evidence>
<comment type="caution">
    <text evidence="17">The sequence shown here is derived from an EMBL/GenBank/DDBJ whole genome shotgun (WGS) entry which is preliminary data.</text>
</comment>
<feature type="region of interest" description="Disordered" evidence="14">
    <location>
        <begin position="941"/>
        <end position="1018"/>
    </location>
</feature>
<keyword evidence="17" id="KW-0808">Transferase</keyword>
<feature type="transmembrane region" description="Helical" evidence="13">
    <location>
        <begin position="526"/>
        <end position="548"/>
    </location>
</feature>
<dbReference type="InterPro" id="IPR001594">
    <property type="entry name" value="Palmitoyltrfase_DHHC"/>
</dbReference>
<feature type="transmembrane region" description="Helical" evidence="13">
    <location>
        <begin position="365"/>
        <end position="382"/>
    </location>
</feature>
<dbReference type="PANTHER" id="PTHR22936:SF69">
    <property type="entry name" value="RHOMBOID-LIKE PROTEIN"/>
    <property type="match status" value="1"/>
</dbReference>
<comment type="function">
    <text evidence="13">Serine protease involved in intramembrane proteolysis.</text>
</comment>
<feature type="transmembrane region" description="Helical" evidence="13">
    <location>
        <begin position="452"/>
        <end position="476"/>
    </location>
</feature>
<dbReference type="Gene3D" id="1.20.1540.10">
    <property type="entry name" value="Rhomboid-like"/>
    <property type="match status" value="1"/>
</dbReference>
<dbReference type="InterPro" id="IPR035952">
    <property type="entry name" value="Rhomboid-like_sf"/>
</dbReference>
<feature type="transmembrane region" description="Helical" evidence="13">
    <location>
        <begin position="283"/>
        <end position="304"/>
    </location>
</feature>
<dbReference type="GO" id="GO:0019706">
    <property type="term" value="F:protein-cysteine S-palmitoyltransferase activity"/>
    <property type="evidence" value="ECO:0007669"/>
    <property type="project" value="UniProtKB-EC"/>
</dbReference>
<feature type="domain" description="Palmitoyltransferase DHHC" evidence="15">
    <location>
        <begin position="622"/>
        <end position="747"/>
    </location>
</feature>
<evidence type="ECO:0000256" key="5">
    <source>
        <dbReference type="ARBA" id="ARBA00022692"/>
    </source>
</evidence>
<keyword evidence="7 13" id="KW-0720">Serine protease</keyword>
<feature type="compositionally biased region" description="Acidic residues" evidence="14">
    <location>
        <begin position="986"/>
        <end position="995"/>
    </location>
</feature>
<feature type="transmembrane region" description="Helical" evidence="13">
    <location>
        <begin position="340"/>
        <end position="359"/>
    </location>
</feature>
<dbReference type="Proteomes" id="UP000030104">
    <property type="component" value="Unassembled WGS sequence"/>
</dbReference>
<dbReference type="InterPro" id="IPR002610">
    <property type="entry name" value="Peptidase_S54_rhomboid-like"/>
</dbReference>
<dbReference type="OrthoDB" id="302728at2759"/>
<name>A0A0A2L431_PENIT</name>
<evidence type="ECO:0000256" key="4">
    <source>
        <dbReference type="ARBA" id="ARBA00022670"/>
    </source>
</evidence>
<evidence type="ECO:0000313" key="18">
    <source>
        <dbReference type="Proteomes" id="UP000030104"/>
    </source>
</evidence>
<feature type="transmembrane region" description="Helical" evidence="13">
    <location>
        <begin position="247"/>
        <end position="271"/>
    </location>
</feature>
<feature type="compositionally biased region" description="Basic and acidic residues" evidence="14">
    <location>
        <begin position="842"/>
        <end position="855"/>
    </location>
</feature>
<evidence type="ECO:0000256" key="2">
    <source>
        <dbReference type="ARBA" id="ARBA00004141"/>
    </source>
</evidence>
<evidence type="ECO:0000259" key="16">
    <source>
        <dbReference type="Pfam" id="PF01694"/>
    </source>
</evidence>
<comment type="catalytic activity">
    <reaction evidence="1 13">
        <text>Cleaves type-1 transmembrane domains using a catalytic dyad composed of serine and histidine that are contributed by different transmembrane domains.</text>
        <dbReference type="EC" id="3.4.21.105"/>
    </reaction>
</comment>
<dbReference type="PANTHER" id="PTHR22936">
    <property type="entry name" value="RHOMBOID-RELATED"/>
    <property type="match status" value="1"/>
</dbReference>
<feature type="domain" description="Peptidase S54 rhomboid" evidence="16">
    <location>
        <begin position="245"/>
        <end position="383"/>
    </location>
</feature>
<dbReference type="GO" id="GO:0006508">
    <property type="term" value="P:proteolysis"/>
    <property type="evidence" value="ECO:0007669"/>
    <property type="project" value="UniProtKB-KW"/>
</dbReference>
<dbReference type="PROSITE" id="PS50216">
    <property type="entry name" value="DHHC"/>
    <property type="match status" value="1"/>
</dbReference>
<comment type="subcellular location">
    <subcellularLocation>
        <location evidence="2 13">Membrane</location>
        <topology evidence="2 13">Multi-pass membrane protein</topology>
    </subcellularLocation>
</comment>
<feature type="region of interest" description="Disordered" evidence="14">
    <location>
        <begin position="1"/>
        <end position="21"/>
    </location>
</feature>
<protein>
    <recommendedName>
        <fullName evidence="13">Rhomboid-type serine protease</fullName>
        <ecNumber evidence="13">3.4.21.105</ecNumber>
    </recommendedName>
</protein>
<comment type="similarity">
    <text evidence="3 13">Belongs to the peptidase S54 family.</text>
</comment>
<keyword evidence="5 13" id="KW-0812">Transmembrane</keyword>
<dbReference type="PhylomeDB" id="A0A0A2L431"/>
<keyword evidence="6 13" id="KW-0378">Hydrolase</keyword>
<feature type="compositionally biased region" description="Polar residues" evidence="14">
    <location>
        <begin position="58"/>
        <end position="67"/>
    </location>
</feature>
<dbReference type="STRING" id="40296.A0A0A2L431"/>
<feature type="transmembrane region" description="Helical" evidence="13">
    <location>
        <begin position="670"/>
        <end position="693"/>
    </location>
</feature>
<dbReference type="SUPFAM" id="SSF144091">
    <property type="entry name" value="Rhomboid-like"/>
    <property type="match status" value="1"/>
</dbReference>
<dbReference type="GO" id="GO:0004252">
    <property type="term" value="F:serine-type endopeptidase activity"/>
    <property type="evidence" value="ECO:0007669"/>
    <property type="project" value="InterPro"/>
</dbReference>
<comment type="catalytic activity">
    <reaction evidence="12">
        <text>L-cysteinyl-[protein] + hexadecanoyl-CoA = S-hexadecanoyl-L-cysteinyl-[protein] + CoA</text>
        <dbReference type="Rhea" id="RHEA:36683"/>
        <dbReference type="Rhea" id="RHEA-COMP:10131"/>
        <dbReference type="Rhea" id="RHEA-COMP:11032"/>
        <dbReference type="ChEBI" id="CHEBI:29950"/>
        <dbReference type="ChEBI" id="CHEBI:57287"/>
        <dbReference type="ChEBI" id="CHEBI:57379"/>
        <dbReference type="ChEBI" id="CHEBI:74151"/>
        <dbReference type="EC" id="2.3.1.225"/>
    </reaction>
</comment>
<reference evidence="17 18" key="1">
    <citation type="journal article" date="2015" name="Mol. Plant Microbe Interact.">
        <title>Genome, transcriptome, and functional analyses of Penicillium expansum provide new insights into secondary metabolism and pathogenicity.</title>
        <authorList>
            <person name="Ballester A.R."/>
            <person name="Marcet-Houben M."/>
            <person name="Levin E."/>
            <person name="Sela N."/>
            <person name="Selma-Lazaro C."/>
            <person name="Carmona L."/>
            <person name="Wisniewski M."/>
            <person name="Droby S."/>
            <person name="Gonzalez-Candelas L."/>
            <person name="Gabaldon T."/>
        </authorList>
    </citation>
    <scope>NUCLEOTIDE SEQUENCE [LARGE SCALE GENOMIC DNA]</scope>
    <source>
        <strain evidence="17 18">PHI-1</strain>
    </source>
</reference>
<feature type="compositionally biased region" description="Basic and acidic residues" evidence="14">
    <location>
        <begin position="1005"/>
        <end position="1018"/>
    </location>
</feature>
<accession>A0A0A2L431</accession>
<keyword evidence="4 13" id="KW-0645">Protease</keyword>
<evidence type="ECO:0000256" key="13">
    <source>
        <dbReference type="RuleBase" id="RU362115"/>
    </source>
</evidence>
<keyword evidence="10" id="KW-0564">Palmitate</keyword>
<dbReference type="GO" id="GO:0016020">
    <property type="term" value="C:membrane"/>
    <property type="evidence" value="ECO:0007669"/>
    <property type="project" value="UniProtKB-SubCell"/>
</dbReference>
<evidence type="ECO:0000256" key="1">
    <source>
        <dbReference type="ARBA" id="ARBA00000156"/>
    </source>
</evidence>
<feature type="region of interest" description="Disordered" evidence="14">
    <location>
        <begin position="808"/>
        <end position="867"/>
    </location>
</feature>
<evidence type="ECO:0000256" key="8">
    <source>
        <dbReference type="ARBA" id="ARBA00022989"/>
    </source>
</evidence>
<dbReference type="Pfam" id="PF01529">
    <property type="entry name" value="DHHC"/>
    <property type="match status" value="1"/>
</dbReference>
<dbReference type="AlphaFoldDB" id="A0A0A2L431"/>
<evidence type="ECO:0000256" key="7">
    <source>
        <dbReference type="ARBA" id="ARBA00022825"/>
    </source>
</evidence>
<evidence type="ECO:0000256" key="11">
    <source>
        <dbReference type="ARBA" id="ARBA00023288"/>
    </source>
</evidence>
<keyword evidence="8 13" id="KW-1133">Transmembrane helix</keyword>
<dbReference type="HOGENOM" id="CLU_010291_0_0_1"/>